<dbReference type="Pfam" id="PF18962">
    <property type="entry name" value="Por_Secre_tail"/>
    <property type="match status" value="1"/>
</dbReference>
<evidence type="ECO:0000313" key="2">
    <source>
        <dbReference type="EMBL" id="TXK51606.1"/>
    </source>
</evidence>
<dbReference type="Proteomes" id="UP000321926">
    <property type="component" value="Unassembled WGS sequence"/>
</dbReference>
<sequence>MGSQLAGFAVNAGSFLRDGHKEGVAPTYKGSTADWKQVTERQSSALSVSAQNARPTFVTKEGHTCSKIYASAVSSAFHAFEAKSTKSLYADVTLASFMSGPDQKVMPTINAYPNPSRGVTRLSLSQVGNDNYHYKIKISNTIGKVVAVKELSTLDVDVDMSSLPAGVYFYSLLVNDKMVETKRLILQK</sequence>
<gene>
    <name evidence="2" type="ORF">FVR03_03460</name>
</gene>
<dbReference type="NCBIfam" id="TIGR04183">
    <property type="entry name" value="Por_Secre_tail"/>
    <property type="match status" value="1"/>
</dbReference>
<proteinExistence type="predicted"/>
<dbReference type="InterPro" id="IPR026444">
    <property type="entry name" value="Secre_tail"/>
</dbReference>
<dbReference type="EMBL" id="VRTY01000008">
    <property type="protein sequence ID" value="TXK51606.1"/>
    <property type="molecule type" value="Genomic_DNA"/>
</dbReference>
<comment type="caution">
    <text evidence="2">The sequence shown here is derived from an EMBL/GenBank/DDBJ whole genome shotgun (WGS) entry which is preliminary data.</text>
</comment>
<dbReference type="OrthoDB" id="9816167at2"/>
<dbReference type="AlphaFoldDB" id="A0A5C8KC95"/>
<reference evidence="2 3" key="1">
    <citation type="submission" date="2019-08" db="EMBL/GenBank/DDBJ databases">
        <authorList>
            <person name="Shi S."/>
        </authorList>
    </citation>
    <scope>NUCLEOTIDE SEQUENCE [LARGE SCALE GENOMIC DNA]</scope>
    <source>
        <strain evidence="2 3">GY10130</strain>
    </source>
</reference>
<evidence type="ECO:0000259" key="1">
    <source>
        <dbReference type="Pfam" id="PF18962"/>
    </source>
</evidence>
<protein>
    <submittedName>
        <fullName evidence="2">T9SS type A sorting domain-containing protein</fullName>
    </submittedName>
</protein>
<accession>A0A5C8KC95</accession>
<keyword evidence="3" id="KW-1185">Reference proteome</keyword>
<name>A0A5C8KC95_9BACT</name>
<organism evidence="2 3">
    <name type="scientific">Pontibacter qinzhouensis</name>
    <dbReference type="NCBI Taxonomy" id="2603253"/>
    <lineage>
        <taxon>Bacteria</taxon>
        <taxon>Pseudomonadati</taxon>
        <taxon>Bacteroidota</taxon>
        <taxon>Cytophagia</taxon>
        <taxon>Cytophagales</taxon>
        <taxon>Hymenobacteraceae</taxon>
        <taxon>Pontibacter</taxon>
    </lineage>
</organism>
<evidence type="ECO:0000313" key="3">
    <source>
        <dbReference type="Proteomes" id="UP000321926"/>
    </source>
</evidence>
<feature type="domain" description="Secretion system C-terminal sorting" evidence="1">
    <location>
        <begin position="112"/>
        <end position="185"/>
    </location>
</feature>